<gene>
    <name evidence="8" type="ORF">OS493_008737</name>
</gene>
<dbReference type="GO" id="GO:0005886">
    <property type="term" value="C:plasma membrane"/>
    <property type="evidence" value="ECO:0007669"/>
    <property type="project" value="TreeGrafter"/>
</dbReference>
<dbReference type="PANTHER" id="PTHR10165:SF103">
    <property type="entry name" value="PHOSPHOLIPID PHOSPHATASE HOMOLOG 1.2 HOMOLOG"/>
    <property type="match status" value="1"/>
</dbReference>
<evidence type="ECO:0000313" key="8">
    <source>
        <dbReference type="EMBL" id="KAJ7386589.1"/>
    </source>
</evidence>
<evidence type="ECO:0000313" key="9">
    <source>
        <dbReference type="Proteomes" id="UP001163046"/>
    </source>
</evidence>
<dbReference type="AlphaFoldDB" id="A0A9W9ZV92"/>
<dbReference type="GO" id="GO:0008195">
    <property type="term" value="F:phosphatidate phosphatase activity"/>
    <property type="evidence" value="ECO:0007669"/>
    <property type="project" value="TreeGrafter"/>
</dbReference>
<feature type="transmembrane region" description="Helical" evidence="6">
    <location>
        <begin position="100"/>
        <end position="117"/>
    </location>
</feature>
<evidence type="ECO:0000256" key="2">
    <source>
        <dbReference type="ARBA" id="ARBA00008816"/>
    </source>
</evidence>
<comment type="subcellular location">
    <subcellularLocation>
        <location evidence="1">Membrane</location>
        <topology evidence="1">Multi-pass membrane protein</topology>
    </subcellularLocation>
</comment>
<keyword evidence="4 6" id="KW-1133">Transmembrane helix</keyword>
<dbReference type="Pfam" id="PF01569">
    <property type="entry name" value="PAP2"/>
    <property type="match status" value="1"/>
</dbReference>
<name>A0A9W9ZV92_9CNID</name>
<dbReference type="Gene3D" id="1.20.144.10">
    <property type="entry name" value="Phosphatidic acid phosphatase type 2/haloperoxidase"/>
    <property type="match status" value="1"/>
</dbReference>
<evidence type="ECO:0000256" key="4">
    <source>
        <dbReference type="ARBA" id="ARBA00022989"/>
    </source>
</evidence>
<dbReference type="InterPro" id="IPR000326">
    <property type="entry name" value="PAP2/HPO"/>
</dbReference>
<evidence type="ECO:0000256" key="3">
    <source>
        <dbReference type="ARBA" id="ARBA00022692"/>
    </source>
</evidence>
<dbReference type="SMART" id="SM00014">
    <property type="entry name" value="acidPPc"/>
    <property type="match status" value="1"/>
</dbReference>
<reference evidence="8" key="1">
    <citation type="submission" date="2023-01" db="EMBL/GenBank/DDBJ databases">
        <title>Genome assembly of the deep-sea coral Lophelia pertusa.</title>
        <authorList>
            <person name="Herrera S."/>
            <person name="Cordes E."/>
        </authorList>
    </citation>
    <scope>NUCLEOTIDE SEQUENCE</scope>
    <source>
        <strain evidence="8">USNM1676648</strain>
        <tissue evidence="8">Polyp</tissue>
    </source>
</reference>
<feature type="domain" description="Phosphatidic acid phosphatase type 2/haloperoxidase" evidence="7">
    <location>
        <begin position="103"/>
        <end position="244"/>
    </location>
</feature>
<feature type="transmembrane region" description="Helical" evidence="6">
    <location>
        <begin position="168"/>
        <end position="187"/>
    </location>
</feature>
<dbReference type="EMBL" id="MU825876">
    <property type="protein sequence ID" value="KAJ7386589.1"/>
    <property type="molecule type" value="Genomic_DNA"/>
</dbReference>
<dbReference type="InterPro" id="IPR043216">
    <property type="entry name" value="PAP-like"/>
</dbReference>
<dbReference type="GO" id="GO:0007165">
    <property type="term" value="P:signal transduction"/>
    <property type="evidence" value="ECO:0007669"/>
    <property type="project" value="TreeGrafter"/>
</dbReference>
<feature type="transmembrane region" description="Helical" evidence="6">
    <location>
        <begin position="199"/>
        <end position="220"/>
    </location>
</feature>
<comment type="similarity">
    <text evidence="2">Belongs to the PA-phosphatase related phosphoesterase family.</text>
</comment>
<dbReference type="InterPro" id="IPR036938">
    <property type="entry name" value="PAP2/HPO_sf"/>
</dbReference>
<feature type="transmembrane region" description="Helical" evidence="6">
    <location>
        <begin position="47"/>
        <end position="69"/>
    </location>
</feature>
<dbReference type="GO" id="GO:0006644">
    <property type="term" value="P:phospholipid metabolic process"/>
    <property type="evidence" value="ECO:0007669"/>
    <property type="project" value="InterPro"/>
</dbReference>
<dbReference type="CDD" id="cd03384">
    <property type="entry name" value="PAP2_wunen"/>
    <property type="match status" value="1"/>
</dbReference>
<keyword evidence="5 6" id="KW-0472">Membrane</keyword>
<sequence length="290" mass="32349">MDIVCLVVLGITEMLFHVIPINPSHRGFFCGDTSLQKPFQKETVSTLLTIAVGFLVSILVIIVCEAVNAKSKKKKLDLKKITIKCGPLTLKPSPWQRRTLFLLFMFGFGALITNLFTDMGKVTVGRLRPYFLTICKPNATLLNCSQGYVMEDICTGDPKEVLEARTSFPSAHASFSAYSMVFLVLYLESSMPTKRSNLVKPFVQVAFLSLGLLCALSRIFDYWHHWGDVLVGLFLGTIVAFFITFRSLRLFSIPHCPKCHPIDETDIVRGNAMTQSEEETGLNDTVIPLG</sequence>
<evidence type="ECO:0000256" key="5">
    <source>
        <dbReference type="ARBA" id="ARBA00023136"/>
    </source>
</evidence>
<dbReference type="GO" id="GO:0046839">
    <property type="term" value="P:phospholipid dephosphorylation"/>
    <property type="evidence" value="ECO:0007669"/>
    <property type="project" value="TreeGrafter"/>
</dbReference>
<dbReference type="Proteomes" id="UP001163046">
    <property type="component" value="Unassembled WGS sequence"/>
</dbReference>
<dbReference type="PANTHER" id="PTHR10165">
    <property type="entry name" value="LIPID PHOSPHATE PHOSPHATASE"/>
    <property type="match status" value="1"/>
</dbReference>
<keyword evidence="9" id="KW-1185">Reference proteome</keyword>
<proteinExistence type="inferred from homology"/>
<dbReference type="SUPFAM" id="SSF48317">
    <property type="entry name" value="Acid phosphatase/Vanadium-dependent haloperoxidase"/>
    <property type="match status" value="1"/>
</dbReference>
<comment type="caution">
    <text evidence="8">The sequence shown here is derived from an EMBL/GenBank/DDBJ whole genome shotgun (WGS) entry which is preliminary data.</text>
</comment>
<evidence type="ECO:0000256" key="1">
    <source>
        <dbReference type="ARBA" id="ARBA00004141"/>
    </source>
</evidence>
<protein>
    <recommendedName>
        <fullName evidence="7">Phosphatidic acid phosphatase type 2/haloperoxidase domain-containing protein</fullName>
    </recommendedName>
</protein>
<feature type="transmembrane region" description="Helical" evidence="6">
    <location>
        <begin position="226"/>
        <end position="245"/>
    </location>
</feature>
<organism evidence="8 9">
    <name type="scientific">Desmophyllum pertusum</name>
    <dbReference type="NCBI Taxonomy" id="174260"/>
    <lineage>
        <taxon>Eukaryota</taxon>
        <taxon>Metazoa</taxon>
        <taxon>Cnidaria</taxon>
        <taxon>Anthozoa</taxon>
        <taxon>Hexacorallia</taxon>
        <taxon>Scleractinia</taxon>
        <taxon>Caryophylliina</taxon>
        <taxon>Caryophylliidae</taxon>
        <taxon>Desmophyllum</taxon>
    </lineage>
</organism>
<evidence type="ECO:0000256" key="6">
    <source>
        <dbReference type="SAM" id="Phobius"/>
    </source>
</evidence>
<keyword evidence="3 6" id="KW-0812">Transmembrane</keyword>
<accession>A0A9W9ZV92</accession>
<dbReference type="OrthoDB" id="8907274at2759"/>
<evidence type="ECO:0000259" key="7">
    <source>
        <dbReference type="SMART" id="SM00014"/>
    </source>
</evidence>